<evidence type="ECO:0000313" key="1">
    <source>
        <dbReference type="EMBL" id="KAK3800050.1"/>
    </source>
</evidence>
<keyword evidence="2" id="KW-1185">Reference proteome</keyword>
<dbReference type="EMBL" id="JAWDGP010000503">
    <property type="protein sequence ID" value="KAK3800050.1"/>
    <property type="molecule type" value="Genomic_DNA"/>
</dbReference>
<dbReference type="AlphaFoldDB" id="A0AAE1B6B6"/>
<name>A0AAE1B6B6_9GAST</name>
<sequence length="94" mass="10370">MKRDSFNICKKFTALMIDAGNHRISLKKRSSQGNSEQGQRLKFHFDGSLDPLKNAQAPRPCHLHRCLILVFQKSSSGEDLASLSARILGAGSDS</sequence>
<gene>
    <name evidence="1" type="ORF">RRG08_029772</name>
</gene>
<dbReference type="Proteomes" id="UP001283361">
    <property type="component" value="Unassembled WGS sequence"/>
</dbReference>
<organism evidence="1 2">
    <name type="scientific">Elysia crispata</name>
    <name type="common">lettuce slug</name>
    <dbReference type="NCBI Taxonomy" id="231223"/>
    <lineage>
        <taxon>Eukaryota</taxon>
        <taxon>Metazoa</taxon>
        <taxon>Spiralia</taxon>
        <taxon>Lophotrochozoa</taxon>
        <taxon>Mollusca</taxon>
        <taxon>Gastropoda</taxon>
        <taxon>Heterobranchia</taxon>
        <taxon>Euthyneura</taxon>
        <taxon>Panpulmonata</taxon>
        <taxon>Sacoglossa</taxon>
        <taxon>Placobranchoidea</taxon>
        <taxon>Plakobranchidae</taxon>
        <taxon>Elysia</taxon>
    </lineage>
</organism>
<evidence type="ECO:0000313" key="2">
    <source>
        <dbReference type="Proteomes" id="UP001283361"/>
    </source>
</evidence>
<accession>A0AAE1B6B6</accession>
<reference evidence="1" key="1">
    <citation type="journal article" date="2023" name="G3 (Bethesda)">
        <title>A reference genome for the long-term kleptoplast-retaining sea slug Elysia crispata morphotype clarki.</title>
        <authorList>
            <person name="Eastman K.E."/>
            <person name="Pendleton A.L."/>
            <person name="Shaikh M.A."/>
            <person name="Suttiyut T."/>
            <person name="Ogas R."/>
            <person name="Tomko P."/>
            <person name="Gavelis G."/>
            <person name="Widhalm J.R."/>
            <person name="Wisecaver J.H."/>
        </authorList>
    </citation>
    <scope>NUCLEOTIDE SEQUENCE</scope>
    <source>
        <strain evidence="1">ECLA1</strain>
    </source>
</reference>
<proteinExistence type="predicted"/>
<comment type="caution">
    <text evidence="1">The sequence shown here is derived from an EMBL/GenBank/DDBJ whole genome shotgun (WGS) entry which is preliminary data.</text>
</comment>
<protein>
    <submittedName>
        <fullName evidence="1">Uncharacterized protein</fullName>
    </submittedName>
</protein>